<sequence length="399" mass="45433">MPSSTINAVGRSILTHSRCTVRIGFSRRLRGEANVFGLGWQRVTLLQARSGWSAPVLGLCGELAVSTRGLEVEPRRSPHLIRSASSSCEDGTNGSATNGIEEEDTRVSGGDSEDVIVIGDPTWKEILDSQAPEYDEWVGVHTDEGKQARAKIYDAAMESLESRKIFSKKIDGTLVELDPAQIRDKVGDKLRQRSSAYKEYTKAYHHENRDKGLAQMSRYHQENRDTRLPQMRSYWHKYYQENRDARMAYWSRYYRENSEQILAKLRDKRRFERSRQSKATAESLRSRQREYRSSDAEPLRAKHILFPELEHVQSDEEDGKLVIDFITPFPEDPEDKPTLNDSDALTKFGITSGGELIYPARVHVSQVRPKDLQRTEGKALLLPKNMVGEETKITCGIEG</sequence>
<feature type="compositionally biased region" description="Basic and acidic residues" evidence="1">
    <location>
        <begin position="284"/>
        <end position="294"/>
    </location>
</feature>
<feature type="non-terminal residue" evidence="2">
    <location>
        <position position="399"/>
    </location>
</feature>
<dbReference type="AlphaFoldDB" id="K0RZY8"/>
<feature type="compositionally biased region" description="Polar residues" evidence="1">
    <location>
        <begin position="83"/>
        <end position="98"/>
    </location>
</feature>
<protein>
    <submittedName>
        <fullName evidence="2">Uncharacterized protein</fullName>
    </submittedName>
</protein>
<evidence type="ECO:0000256" key="1">
    <source>
        <dbReference type="SAM" id="MobiDB-lite"/>
    </source>
</evidence>
<name>K0RZY8_THAOC</name>
<comment type="caution">
    <text evidence="2">The sequence shown here is derived from an EMBL/GenBank/DDBJ whole genome shotgun (WGS) entry which is preliminary data.</text>
</comment>
<evidence type="ECO:0000313" key="2">
    <source>
        <dbReference type="EMBL" id="EJK58610.1"/>
    </source>
</evidence>
<feature type="region of interest" description="Disordered" evidence="1">
    <location>
        <begin position="83"/>
        <end position="112"/>
    </location>
</feature>
<accession>K0RZY8</accession>
<proteinExistence type="predicted"/>
<reference evidence="2 3" key="1">
    <citation type="journal article" date="2012" name="Genome Biol.">
        <title>Genome and low-iron response of an oceanic diatom adapted to chronic iron limitation.</title>
        <authorList>
            <person name="Lommer M."/>
            <person name="Specht M."/>
            <person name="Roy A.S."/>
            <person name="Kraemer L."/>
            <person name="Andreson R."/>
            <person name="Gutowska M.A."/>
            <person name="Wolf J."/>
            <person name="Bergner S.V."/>
            <person name="Schilhabel M.B."/>
            <person name="Klostermeier U.C."/>
            <person name="Beiko R.G."/>
            <person name="Rosenstiel P."/>
            <person name="Hippler M."/>
            <person name="Laroche J."/>
        </authorList>
    </citation>
    <scope>NUCLEOTIDE SEQUENCE [LARGE SCALE GENOMIC DNA]</scope>
    <source>
        <strain evidence="2 3">CCMP1005</strain>
    </source>
</reference>
<keyword evidence="3" id="KW-1185">Reference proteome</keyword>
<gene>
    <name evidence="2" type="ORF">THAOC_21251</name>
</gene>
<organism evidence="2 3">
    <name type="scientific">Thalassiosira oceanica</name>
    <name type="common">Marine diatom</name>
    <dbReference type="NCBI Taxonomy" id="159749"/>
    <lineage>
        <taxon>Eukaryota</taxon>
        <taxon>Sar</taxon>
        <taxon>Stramenopiles</taxon>
        <taxon>Ochrophyta</taxon>
        <taxon>Bacillariophyta</taxon>
        <taxon>Coscinodiscophyceae</taxon>
        <taxon>Thalassiosirophycidae</taxon>
        <taxon>Thalassiosirales</taxon>
        <taxon>Thalassiosiraceae</taxon>
        <taxon>Thalassiosira</taxon>
    </lineage>
</organism>
<feature type="region of interest" description="Disordered" evidence="1">
    <location>
        <begin position="272"/>
        <end position="294"/>
    </location>
</feature>
<evidence type="ECO:0000313" key="3">
    <source>
        <dbReference type="Proteomes" id="UP000266841"/>
    </source>
</evidence>
<dbReference type="Proteomes" id="UP000266841">
    <property type="component" value="Unassembled WGS sequence"/>
</dbReference>
<dbReference type="EMBL" id="AGNL01024725">
    <property type="protein sequence ID" value="EJK58610.1"/>
    <property type="molecule type" value="Genomic_DNA"/>
</dbReference>